<protein>
    <submittedName>
        <fullName evidence="2">Putative membrane protein</fullName>
    </submittedName>
</protein>
<keyword evidence="1" id="KW-0812">Transmembrane</keyword>
<gene>
    <name evidence="2" type="ORF">CGLY_07380</name>
</gene>
<keyword evidence="1" id="KW-1133">Transmembrane helix</keyword>
<dbReference type="RefSeq" id="WP_038548092.1">
    <property type="nucleotide sequence ID" value="NZ_CP006842.1"/>
</dbReference>
<dbReference type="STRING" id="1404245.CGLY_07380"/>
<organism evidence="2 3">
    <name type="scientific">Corynebacterium glyciniphilum AJ 3170</name>
    <dbReference type="NCBI Taxonomy" id="1404245"/>
    <lineage>
        <taxon>Bacteria</taxon>
        <taxon>Bacillati</taxon>
        <taxon>Actinomycetota</taxon>
        <taxon>Actinomycetes</taxon>
        <taxon>Mycobacteriales</taxon>
        <taxon>Corynebacteriaceae</taxon>
        <taxon>Corynebacterium</taxon>
    </lineage>
</organism>
<feature type="transmembrane region" description="Helical" evidence="1">
    <location>
        <begin position="6"/>
        <end position="22"/>
    </location>
</feature>
<evidence type="ECO:0000313" key="2">
    <source>
        <dbReference type="EMBL" id="AHW63921.1"/>
    </source>
</evidence>
<proteinExistence type="predicted"/>
<name>X5EBB7_9CORY</name>
<keyword evidence="1" id="KW-0472">Membrane</keyword>
<reference evidence="2 3" key="1">
    <citation type="journal article" date="2015" name="Int. J. Syst. Evol. Microbiol.">
        <title>Revisiting Corynebacterium glyciniphilum (ex Kubota et al., 1972) sp. nov., nom. rev., isolated from putrefied banana.</title>
        <authorList>
            <person name="Al-Dilaimi A."/>
            <person name="Bednarz H."/>
            <person name="Lomker A."/>
            <person name="Niehaus K."/>
            <person name="Kalinowski J."/>
            <person name="Ruckert C."/>
        </authorList>
    </citation>
    <scope>NUCLEOTIDE SEQUENCE [LARGE SCALE GENOMIC DNA]</scope>
    <source>
        <strain evidence="2">AJ 3170</strain>
    </source>
</reference>
<dbReference type="AlphaFoldDB" id="X5EBB7"/>
<evidence type="ECO:0000256" key="1">
    <source>
        <dbReference type="SAM" id="Phobius"/>
    </source>
</evidence>
<dbReference type="KEGG" id="cgy:CGLY_07380"/>
<dbReference type="HOGENOM" id="CLU_1445399_0_0_11"/>
<dbReference type="Proteomes" id="UP000023703">
    <property type="component" value="Chromosome"/>
</dbReference>
<keyword evidence="3" id="KW-1185">Reference proteome</keyword>
<accession>X5EBB7</accession>
<sequence>MDSELIVSVGLPVATFFAGWFVESLRTKSNRKHDEAVAEKNREYERAVQQRDAVSDMSDQIQALVLDHTHDPDGLYDHGIVHWEQRQLPRLYLEASNIIVKARRYSFGDGDKALVALGKYCYDGSLEVASGHSAMMDAQRRYDAGDETPPDLTQILPLDLWFENLKIKAERCVDVAKRQLEGDKPAK</sequence>
<dbReference type="EMBL" id="CP006842">
    <property type="protein sequence ID" value="AHW63921.1"/>
    <property type="molecule type" value="Genomic_DNA"/>
</dbReference>
<evidence type="ECO:0000313" key="3">
    <source>
        <dbReference type="Proteomes" id="UP000023703"/>
    </source>
</evidence>